<keyword evidence="4" id="KW-1185">Reference proteome</keyword>
<keyword evidence="2" id="KW-0472">Membrane</keyword>
<protein>
    <submittedName>
        <fullName evidence="3">Uncharacterized protein</fullName>
    </submittedName>
</protein>
<keyword evidence="2" id="KW-0812">Transmembrane</keyword>
<accession>A0ABP0Z4N1</accession>
<gene>
    <name evidence="3" type="ORF">CITCOLO1_LOCUS20125</name>
</gene>
<organism evidence="3 4">
    <name type="scientific">Citrullus colocynthis</name>
    <name type="common">colocynth</name>
    <dbReference type="NCBI Taxonomy" id="252529"/>
    <lineage>
        <taxon>Eukaryota</taxon>
        <taxon>Viridiplantae</taxon>
        <taxon>Streptophyta</taxon>
        <taxon>Embryophyta</taxon>
        <taxon>Tracheophyta</taxon>
        <taxon>Spermatophyta</taxon>
        <taxon>Magnoliopsida</taxon>
        <taxon>eudicotyledons</taxon>
        <taxon>Gunneridae</taxon>
        <taxon>Pentapetalae</taxon>
        <taxon>rosids</taxon>
        <taxon>fabids</taxon>
        <taxon>Cucurbitales</taxon>
        <taxon>Cucurbitaceae</taxon>
        <taxon>Benincaseae</taxon>
        <taxon>Citrullus</taxon>
    </lineage>
</organism>
<keyword evidence="2" id="KW-1133">Transmembrane helix</keyword>
<evidence type="ECO:0000313" key="4">
    <source>
        <dbReference type="Proteomes" id="UP001642487"/>
    </source>
</evidence>
<name>A0ABP0Z4N1_9ROSI</name>
<sequence length="106" mass="12260">MSGKRKELPDEISHLKEKERGNPLKRHHASPSRPAQPSGKARALGLDPPLSFSAFFFFLFLFFLFLFSTSQFTYFFFDFNFTSLPLPPRLQFPESLTHSGSICEWL</sequence>
<dbReference type="EMBL" id="OZ021742">
    <property type="protein sequence ID" value="CAK9327737.1"/>
    <property type="molecule type" value="Genomic_DNA"/>
</dbReference>
<proteinExistence type="predicted"/>
<feature type="transmembrane region" description="Helical" evidence="2">
    <location>
        <begin position="50"/>
        <end position="77"/>
    </location>
</feature>
<feature type="compositionally biased region" description="Basic and acidic residues" evidence="1">
    <location>
        <begin position="1"/>
        <end position="22"/>
    </location>
</feature>
<evidence type="ECO:0000256" key="1">
    <source>
        <dbReference type="SAM" id="MobiDB-lite"/>
    </source>
</evidence>
<reference evidence="3 4" key="1">
    <citation type="submission" date="2024-03" db="EMBL/GenBank/DDBJ databases">
        <authorList>
            <person name="Gkanogiannis A."/>
            <person name="Becerra Lopez-Lavalle L."/>
        </authorList>
    </citation>
    <scope>NUCLEOTIDE SEQUENCE [LARGE SCALE GENOMIC DNA]</scope>
</reference>
<dbReference type="Proteomes" id="UP001642487">
    <property type="component" value="Chromosome 8"/>
</dbReference>
<feature type="region of interest" description="Disordered" evidence="1">
    <location>
        <begin position="1"/>
        <end position="42"/>
    </location>
</feature>
<evidence type="ECO:0000256" key="2">
    <source>
        <dbReference type="SAM" id="Phobius"/>
    </source>
</evidence>
<evidence type="ECO:0000313" key="3">
    <source>
        <dbReference type="EMBL" id="CAK9327737.1"/>
    </source>
</evidence>